<evidence type="ECO:0000313" key="1">
    <source>
        <dbReference type="EMBL" id="VAW55138.1"/>
    </source>
</evidence>
<reference evidence="1" key="1">
    <citation type="submission" date="2018-06" db="EMBL/GenBank/DDBJ databases">
        <authorList>
            <person name="Zhirakovskaya E."/>
        </authorList>
    </citation>
    <scope>NUCLEOTIDE SEQUENCE</scope>
</reference>
<dbReference type="EMBL" id="UOFF01000079">
    <property type="protein sequence ID" value="VAW55138.1"/>
    <property type="molecule type" value="Genomic_DNA"/>
</dbReference>
<evidence type="ECO:0008006" key="2">
    <source>
        <dbReference type="Google" id="ProtNLM"/>
    </source>
</evidence>
<proteinExistence type="predicted"/>
<sequence length="199" mass="22866">MINHLIKRREFIQLITLASASWPLKSFALNKILGQEDNLVYKNLTDPWLSIATVQEHLFPADDTSPGAQDISALRFLQNMLASSDADAEEKKFMLKGVDWLNDLSMSMNKKRFIKLNSDEKEKVLRKIEGSRAGSRWLSLMMTYLIEALVSDPVYGGNKDKKGWEWLAHKPGFPTPTVDQVYFNLIKFSEKNTRRRTKS</sequence>
<dbReference type="InterPro" id="IPR027056">
    <property type="entry name" value="Gluconate_2DH_su3"/>
</dbReference>
<organism evidence="1">
    <name type="scientific">hydrothermal vent metagenome</name>
    <dbReference type="NCBI Taxonomy" id="652676"/>
    <lineage>
        <taxon>unclassified sequences</taxon>
        <taxon>metagenomes</taxon>
        <taxon>ecological metagenomes</taxon>
    </lineage>
</organism>
<name>A0A3B0WGJ1_9ZZZZ</name>
<dbReference type="AlphaFoldDB" id="A0A3B0WGJ1"/>
<protein>
    <recommendedName>
        <fullName evidence="2">Tat (Twin-arginine translocation) pathway signal sequence domain protein</fullName>
    </recommendedName>
</protein>
<dbReference type="Pfam" id="PF13618">
    <property type="entry name" value="Gluconate_2-dh3"/>
    <property type="match status" value="1"/>
</dbReference>
<accession>A0A3B0WGJ1</accession>
<gene>
    <name evidence="1" type="ORF">MNBD_GAMMA07-754</name>
</gene>